<accession>A0A812RM56</accession>
<dbReference type="EMBL" id="CAJNJA010019631">
    <property type="protein sequence ID" value="CAE7448213.1"/>
    <property type="molecule type" value="Genomic_DNA"/>
</dbReference>
<proteinExistence type="predicted"/>
<dbReference type="OrthoDB" id="411259at2759"/>
<name>A0A812RM56_9DINO</name>
<organism evidence="2 3">
    <name type="scientific">Symbiodinium necroappetens</name>
    <dbReference type="NCBI Taxonomy" id="1628268"/>
    <lineage>
        <taxon>Eukaryota</taxon>
        <taxon>Sar</taxon>
        <taxon>Alveolata</taxon>
        <taxon>Dinophyceae</taxon>
        <taxon>Suessiales</taxon>
        <taxon>Symbiodiniaceae</taxon>
        <taxon>Symbiodinium</taxon>
    </lineage>
</organism>
<dbReference type="AlphaFoldDB" id="A0A812RM56"/>
<dbReference type="SUPFAM" id="SSF51197">
    <property type="entry name" value="Clavaminate synthase-like"/>
    <property type="match status" value="1"/>
</dbReference>
<protein>
    <submittedName>
        <fullName evidence="2">BRIX1 protein</fullName>
    </submittedName>
</protein>
<keyword evidence="3" id="KW-1185">Reference proteome</keyword>
<evidence type="ECO:0000313" key="3">
    <source>
        <dbReference type="Proteomes" id="UP000601435"/>
    </source>
</evidence>
<dbReference type="SUPFAM" id="SSF46689">
    <property type="entry name" value="Homeodomain-like"/>
    <property type="match status" value="1"/>
</dbReference>
<feature type="region of interest" description="Disordered" evidence="1">
    <location>
        <begin position="395"/>
        <end position="438"/>
    </location>
</feature>
<reference evidence="2" key="1">
    <citation type="submission" date="2021-02" db="EMBL/GenBank/DDBJ databases">
        <authorList>
            <person name="Dougan E. K."/>
            <person name="Rhodes N."/>
            <person name="Thang M."/>
            <person name="Chan C."/>
        </authorList>
    </citation>
    <scope>NUCLEOTIDE SEQUENCE</scope>
</reference>
<evidence type="ECO:0000256" key="1">
    <source>
        <dbReference type="SAM" id="MobiDB-lite"/>
    </source>
</evidence>
<dbReference type="Proteomes" id="UP000601435">
    <property type="component" value="Unassembled WGS sequence"/>
</dbReference>
<evidence type="ECO:0000313" key="2">
    <source>
        <dbReference type="EMBL" id="CAE7448213.1"/>
    </source>
</evidence>
<sequence>QGVQDPERKVLRTYRWMQFHGKEEVTEFDESHFQAEGLFAQNSSQGNKEYQDRLRAIHLRKEGLEKTAIAKALGRSVKFVAKWWQKEPKEIPRPYGVHEYLTKEMGRNERGVGATNGASMTEESVHDTATWWRDVEVKRKFANDPAIYDEILQNTEWKASNTRTRDFATGAYHLKYDQRGNIRWEGHQGGKYKPGLSPAMDKVIQRLFVEYGIEDRTSGVITNWYPDGQGNLGSHRHDCWTALFSFGHERILTIDNTPLLMQDGDLCIFGTQRHGVPIMPEITDGRITLVVFFYPDKMQKKGMWQTITDPETMENSRPLGKMLSNHSLSLQSDRLNLHINHDKELLALQQLGASHADATAAWAASGGDLERAAELLLMAGSGAFVEDHGANAAMPLPEPAKRGNRFQRASAETVAVEMSDEGSLPSTAAGSAPSADAEDEILARRLQAEEEEATLPGSTEMSESELAALALHLEEVENANSFLDPSLLAAQFQEYEAKRGPQTSAQRG</sequence>
<comment type="caution">
    <text evidence="2">The sequence shown here is derived from an EMBL/GenBank/DDBJ whole genome shotgun (WGS) entry which is preliminary data.</text>
</comment>
<gene>
    <name evidence="2" type="primary">BRIX1</name>
    <name evidence="2" type="ORF">SNEC2469_LOCUS12389</name>
</gene>
<feature type="non-terminal residue" evidence="2">
    <location>
        <position position="1"/>
    </location>
</feature>
<feature type="non-terminal residue" evidence="2">
    <location>
        <position position="508"/>
    </location>
</feature>
<dbReference type="InterPro" id="IPR009057">
    <property type="entry name" value="Homeodomain-like_sf"/>
</dbReference>